<dbReference type="Proteomes" id="UP001497472">
    <property type="component" value="Unassembled WGS sequence"/>
</dbReference>
<dbReference type="AlphaFoldDB" id="A0AAV1J6P9"/>
<evidence type="ECO:0000256" key="1">
    <source>
        <dbReference type="SAM" id="MobiDB-lite"/>
    </source>
</evidence>
<sequence>MSGYPYGNPQFPQQPNQIYPQIYNPTAIPPTQGGQPMMPSFPTQYPYQPGFAVYPGQGAGQPQANMPPSAMSYPNVAPTAPSFGYAPFPNVTQQQPWSVVEWIPSTTQSAQSLSNRAVVAGYEGYDQSPLWVIRARLNGDLLPGKLAVKHHAAYVPYNGKENPVQNFEVCCAPADKIRWVEGRDGVVPPNAIAAGNTASGEPLYIGRAREQGSLTPGKVHPSHKTLYISFGGHEIGHKVYEILCTV</sequence>
<comment type="caution">
    <text evidence="2">The sequence shown here is derived from an EMBL/GenBank/DDBJ whole genome shotgun (WGS) entry which is preliminary data.</text>
</comment>
<dbReference type="SMART" id="SM00696">
    <property type="entry name" value="DM9"/>
    <property type="match status" value="2"/>
</dbReference>
<keyword evidence="3" id="KW-1185">Reference proteome</keyword>
<accession>A0AAV1J6P9</accession>
<dbReference type="InterPro" id="IPR006616">
    <property type="entry name" value="DM9_repeat"/>
</dbReference>
<evidence type="ECO:0000313" key="3">
    <source>
        <dbReference type="Proteomes" id="UP001497472"/>
    </source>
</evidence>
<protein>
    <submittedName>
        <fullName evidence="2">Uncharacterized protein</fullName>
    </submittedName>
</protein>
<proteinExistence type="predicted"/>
<feature type="region of interest" description="Disordered" evidence="1">
    <location>
        <begin position="1"/>
        <end position="20"/>
    </location>
</feature>
<reference evidence="2 3" key="1">
    <citation type="submission" date="2023-11" db="EMBL/GenBank/DDBJ databases">
        <authorList>
            <person name="Okamura Y."/>
        </authorList>
    </citation>
    <scope>NUCLEOTIDE SEQUENCE [LARGE SCALE GENOMIC DNA]</scope>
</reference>
<organism evidence="2 3">
    <name type="scientific">Leptosia nina</name>
    <dbReference type="NCBI Taxonomy" id="320188"/>
    <lineage>
        <taxon>Eukaryota</taxon>
        <taxon>Metazoa</taxon>
        <taxon>Ecdysozoa</taxon>
        <taxon>Arthropoda</taxon>
        <taxon>Hexapoda</taxon>
        <taxon>Insecta</taxon>
        <taxon>Pterygota</taxon>
        <taxon>Neoptera</taxon>
        <taxon>Endopterygota</taxon>
        <taxon>Lepidoptera</taxon>
        <taxon>Glossata</taxon>
        <taxon>Ditrysia</taxon>
        <taxon>Papilionoidea</taxon>
        <taxon>Pieridae</taxon>
        <taxon>Pierinae</taxon>
        <taxon>Leptosia</taxon>
    </lineage>
</organism>
<dbReference type="PANTHER" id="PTHR31649:SF1">
    <property type="entry name" value="FARNESOIC ACID O-METHYL TRANSFERASE DOMAIN-CONTAINING PROTEIN"/>
    <property type="match status" value="1"/>
</dbReference>
<name>A0AAV1J6P9_9NEOP</name>
<dbReference type="Pfam" id="PF11901">
    <property type="entry name" value="DM9"/>
    <property type="match status" value="1"/>
</dbReference>
<dbReference type="EMBL" id="CAVLEF010000005">
    <property type="protein sequence ID" value="CAK1544117.1"/>
    <property type="molecule type" value="Genomic_DNA"/>
</dbReference>
<dbReference type="PANTHER" id="PTHR31649">
    <property type="entry name" value="AGAP009604-PA"/>
    <property type="match status" value="1"/>
</dbReference>
<gene>
    <name evidence="2" type="ORF">LNINA_LOCUS3889</name>
</gene>
<evidence type="ECO:0000313" key="2">
    <source>
        <dbReference type="EMBL" id="CAK1544117.1"/>
    </source>
</evidence>